<accession>W4G6U5</accession>
<protein>
    <submittedName>
        <fullName evidence="1">Uncharacterized protein</fullName>
    </submittedName>
</protein>
<organism evidence="1">
    <name type="scientific">Aphanomyces astaci</name>
    <name type="common">Crayfish plague agent</name>
    <dbReference type="NCBI Taxonomy" id="112090"/>
    <lineage>
        <taxon>Eukaryota</taxon>
        <taxon>Sar</taxon>
        <taxon>Stramenopiles</taxon>
        <taxon>Oomycota</taxon>
        <taxon>Saprolegniomycetes</taxon>
        <taxon>Saprolegniales</taxon>
        <taxon>Verrucalvaceae</taxon>
        <taxon>Aphanomyces</taxon>
    </lineage>
</organism>
<gene>
    <name evidence="1" type="ORF">H257_10246</name>
</gene>
<dbReference type="EMBL" id="KI913140">
    <property type="protein sequence ID" value="ETV75395.1"/>
    <property type="molecule type" value="Genomic_DNA"/>
</dbReference>
<dbReference type="AlphaFoldDB" id="W4G6U5"/>
<dbReference type="GeneID" id="20812242"/>
<dbReference type="RefSeq" id="XP_009835029.1">
    <property type="nucleotide sequence ID" value="XM_009836727.1"/>
</dbReference>
<proteinExistence type="predicted"/>
<dbReference type="VEuPathDB" id="FungiDB:H257_10246"/>
<evidence type="ECO:0000313" key="1">
    <source>
        <dbReference type="EMBL" id="ETV75395.1"/>
    </source>
</evidence>
<name>W4G6U5_APHAT</name>
<sequence length="114" mass="13344">MVLVSEQRFGPVAQEQRRCVRWHCIRLFFGAQHIVAPHRGRHCRQQSARAVPNARSRRWQWYRCGISIEGPRLRTLSLARQSLWVGPGTRSSTRPTQPTRECWLDWHSLGFGLL</sequence>
<reference evidence="1" key="1">
    <citation type="submission" date="2013-12" db="EMBL/GenBank/DDBJ databases">
        <title>The Genome Sequence of Aphanomyces astaci APO3.</title>
        <authorList>
            <consortium name="The Broad Institute Genomics Platform"/>
            <person name="Russ C."/>
            <person name="Tyler B."/>
            <person name="van West P."/>
            <person name="Dieguez-Uribeondo J."/>
            <person name="Young S.K."/>
            <person name="Zeng Q."/>
            <person name="Gargeya S."/>
            <person name="Fitzgerald M."/>
            <person name="Abouelleil A."/>
            <person name="Alvarado L."/>
            <person name="Chapman S.B."/>
            <person name="Gainer-Dewar J."/>
            <person name="Goldberg J."/>
            <person name="Griggs A."/>
            <person name="Gujja S."/>
            <person name="Hansen M."/>
            <person name="Howarth C."/>
            <person name="Imamovic A."/>
            <person name="Ireland A."/>
            <person name="Larimer J."/>
            <person name="McCowan C."/>
            <person name="Murphy C."/>
            <person name="Pearson M."/>
            <person name="Poon T.W."/>
            <person name="Priest M."/>
            <person name="Roberts A."/>
            <person name="Saif S."/>
            <person name="Shea T."/>
            <person name="Sykes S."/>
            <person name="Wortman J."/>
            <person name="Nusbaum C."/>
            <person name="Birren B."/>
        </authorList>
    </citation>
    <scope>NUCLEOTIDE SEQUENCE [LARGE SCALE GENOMIC DNA]</scope>
    <source>
        <strain evidence="1">APO3</strain>
    </source>
</reference>